<dbReference type="InterPro" id="IPR036249">
    <property type="entry name" value="Thioredoxin-like_sf"/>
</dbReference>
<feature type="signal peptide" evidence="7">
    <location>
        <begin position="1"/>
        <end position="23"/>
    </location>
</feature>
<dbReference type="EMBL" id="WOFE01000001">
    <property type="protein sequence ID" value="MBM5570169.1"/>
    <property type="molecule type" value="Genomic_DNA"/>
</dbReference>
<accession>A0ABS2C7N8</accession>
<feature type="domain" description="Thioredoxin" evidence="8">
    <location>
        <begin position="84"/>
        <end position="242"/>
    </location>
</feature>
<dbReference type="CDD" id="cd03020">
    <property type="entry name" value="DsbA_DsbC_DsbG"/>
    <property type="match status" value="1"/>
</dbReference>
<dbReference type="Pfam" id="PF13098">
    <property type="entry name" value="Thioredoxin_2"/>
    <property type="match status" value="1"/>
</dbReference>
<dbReference type="SUPFAM" id="SSF54423">
    <property type="entry name" value="DsbC/DsbG N-terminal domain-like"/>
    <property type="match status" value="1"/>
</dbReference>
<dbReference type="Gene3D" id="3.40.30.10">
    <property type="entry name" value="Glutaredoxin"/>
    <property type="match status" value="1"/>
</dbReference>
<feature type="chain" id="PRO_5045011715" description="Thiol:disulfide interchange protein" evidence="7">
    <location>
        <begin position="24"/>
        <end position="242"/>
    </location>
</feature>
<evidence type="ECO:0000256" key="6">
    <source>
        <dbReference type="ARBA" id="ARBA00023284"/>
    </source>
</evidence>
<dbReference type="InterPro" id="IPR033954">
    <property type="entry name" value="DiS-bond_Isoase_DsbC/G"/>
</dbReference>
<dbReference type="InterPro" id="IPR018950">
    <property type="entry name" value="DiS-bond_isomerase_DsbC/G_N"/>
</dbReference>
<evidence type="ECO:0000256" key="7">
    <source>
        <dbReference type="RuleBase" id="RU364038"/>
    </source>
</evidence>
<dbReference type="PROSITE" id="PS51257">
    <property type="entry name" value="PROKAR_LIPOPROTEIN"/>
    <property type="match status" value="1"/>
</dbReference>
<dbReference type="PANTHER" id="PTHR35272:SF3">
    <property type="entry name" value="THIOL:DISULFIDE INTERCHANGE PROTEIN DSBC"/>
    <property type="match status" value="1"/>
</dbReference>
<keyword evidence="4 7" id="KW-0574">Periplasm</keyword>
<evidence type="ECO:0000256" key="4">
    <source>
        <dbReference type="ARBA" id="ARBA00022764"/>
    </source>
</evidence>
<dbReference type="InterPro" id="IPR012336">
    <property type="entry name" value="Thioredoxin-like_fold"/>
</dbReference>
<keyword evidence="6 7" id="KW-0676">Redox-active center</keyword>
<keyword evidence="5" id="KW-1015">Disulfide bond</keyword>
<dbReference type="InterPro" id="IPR051470">
    <property type="entry name" value="Thiol:disulfide_interchange"/>
</dbReference>
<organism evidence="9 10">
    <name type="scientific">Deefgea chitinilytica</name>
    <dbReference type="NCBI Taxonomy" id="570276"/>
    <lineage>
        <taxon>Bacteria</taxon>
        <taxon>Pseudomonadati</taxon>
        <taxon>Pseudomonadota</taxon>
        <taxon>Betaproteobacteria</taxon>
        <taxon>Neisseriales</taxon>
        <taxon>Chitinibacteraceae</taxon>
        <taxon>Deefgea</taxon>
    </lineage>
</organism>
<name>A0ABS2C7N8_9NEIS</name>
<evidence type="ECO:0000256" key="1">
    <source>
        <dbReference type="ARBA" id="ARBA00004418"/>
    </source>
</evidence>
<comment type="subcellular location">
    <subcellularLocation>
        <location evidence="1 7">Periplasm</location>
    </subcellularLocation>
</comment>
<dbReference type="InterPro" id="IPR013766">
    <property type="entry name" value="Thioredoxin_domain"/>
</dbReference>
<comment type="function">
    <text evidence="7">Required for disulfide bond formation in some periplasmic proteins. Acts by transferring its disulfide bond to other proteins and is reduced in the process.</text>
</comment>
<evidence type="ECO:0000313" key="10">
    <source>
        <dbReference type="Proteomes" id="UP001195660"/>
    </source>
</evidence>
<gene>
    <name evidence="9" type="ORF">GM173_01080</name>
</gene>
<evidence type="ECO:0000256" key="3">
    <source>
        <dbReference type="ARBA" id="ARBA00022729"/>
    </source>
</evidence>
<dbReference type="InterPro" id="IPR009094">
    <property type="entry name" value="DiS-bond_isomerase_DsbC/G_N_sf"/>
</dbReference>
<evidence type="ECO:0000256" key="5">
    <source>
        <dbReference type="ARBA" id="ARBA00023157"/>
    </source>
</evidence>
<dbReference type="PANTHER" id="PTHR35272">
    <property type="entry name" value="THIOL:DISULFIDE INTERCHANGE PROTEIN DSBC-RELATED"/>
    <property type="match status" value="1"/>
</dbReference>
<dbReference type="Gene3D" id="3.10.450.70">
    <property type="entry name" value="Disulphide bond isomerase, DsbC/G, N-terminal"/>
    <property type="match status" value="1"/>
</dbReference>
<evidence type="ECO:0000256" key="2">
    <source>
        <dbReference type="ARBA" id="ARBA00009813"/>
    </source>
</evidence>
<keyword evidence="10" id="KW-1185">Reference proteome</keyword>
<comment type="caution">
    <text evidence="9">The sequence shown here is derived from an EMBL/GenBank/DDBJ whole genome shotgun (WGS) entry which is preliminary data.</text>
</comment>
<evidence type="ECO:0000259" key="8">
    <source>
        <dbReference type="PROSITE" id="PS51352"/>
    </source>
</evidence>
<dbReference type="PROSITE" id="PS51352">
    <property type="entry name" value="THIOREDOXIN_2"/>
    <property type="match status" value="1"/>
</dbReference>
<reference evidence="9 10" key="1">
    <citation type="submission" date="2019-11" db="EMBL/GenBank/DDBJ databases">
        <title>Novel Deefgea species.</title>
        <authorList>
            <person name="Han J.-H."/>
        </authorList>
    </citation>
    <scope>NUCLEOTIDE SEQUENCE [LARGE SCALE GENOMIC DNA]</scope>
    <source>
        <strain evidence="9 10">LMG 24817</strain>
    </source>
</reference>
<dbReference type="RefSeq" id="WP_203569483.1">
    <property type="nucleotide sequence ID" value="NZ_WOFE01000001.1"/>
</dbReference>
<dbReference type="Proteomes" id="UP001195660">
    <property type="component" value="Unassembled WGS sequence"/>
</dbReference>
<dbReference type="SUPFAM" id="SSF52833">
    <property type="entry name" value="Thioredoxin-like"/>
    <property type="match status" value="1"/>
</dbReference>
<sequence length="242" mass="26339">MKHFTRTLIAAGMIAMTACSAQADAPPKDLKANLAKKLGQPVDTVRETPIKGLYEVVLNKRHIVYSDAKGEYVVVGDLVNVASKKSLTEARMAELNKVDFAKLPLADAIKEVRGDGKRQLVVFSDPDCPFCKRLEQQSLAGIDNITIYTFLMPLASLHPDAARKSELIWCAENPTKAWQEFMHQGNLPTGGKATCDNPVARNVKLGESLGINGTPALIFADGQIVSGAQPKEEIEKLLAKQK</sequence>
<dbReference type="Pfam" id="PF10411">
    <property type="entry name" value="DsbC_N"/>
    <property type="match status" value="1"/>
</dbReference>
<evidence type="ECO:0000313" key="9">
    <source>
        <dbReference type="EMBL" id="MBM5570169.1"/>
    </source>
</evidence>
<protein>
    <recommendedName>
        <fullName evidence="7">Thiol:disulfide interchange protein</fullName>
    </recommendedName>
</protein>
<comment type="similarity">
    <text evidence="2 7">Belongs to the thioredoxin family. DsbC subfamily.</text>
</comment>
<proteinExistence type="inferred from homology"/>
<keyword evidence="3 7" id="KW-0732">Signal</keyword>